<sequence>MTAVPNPAQAITQRVASVTLNQITRSGDFCFRAGGTDPAHKADLASTLRNTGRALDPVLLWQPNADKPETLVLLDGEHRVAAYQAAKWLGEIPALILVGVDRRAALGAALKANSKRTLGLTQAERMDAAWRFVREPVTPRFKVREIAFLADVSERAVKYMRSRFRTMHEEKIEITGSWARDRKTMAESDDWAGGLDEAERRAEIERLAADIRDLVDRRKHPERAILCESEAVYEAIQVALGEQAMKAMLAYLLGGDDDEADEWLAMAATSYDAEDLDDDSDAAF</sequence>
<organism evidence="1 2">
    <name type="scientific">Rhodobacter xanthinilyticus</name>
    <dbReference type="NCBI Taxonomy" id="1850250"/>
    <lineage>
        <taxon>Bacteria</taxon>
        <taxon>Pseudomonadati</taxon>
        <taxon>Pseudomonadota</taxon>
        <taxon>Alphaproteobacteria</taxon>
        <taxon>Rhodobacterales</taxon>
        <taxon>Rhodobacter group</taxon>
        <taxon>Rhodobacter</taxon>
    </lineage>
</organism>
<name>A0A1D9MDU5_9RHOB</name>
<dbReference type="SUPFAM" id="SSF110849">
    <property type="entry name" value="ParB/Sulfiredoxin"/>
    <property type="match status" value="1"/>
</dbReference>
<proteinExistence type="predicted"/>
<evidence type="ECO:0000313" key="2">
    <source>
        <dbReference type="Proteomes" id="UP000176562"/>
    </source>
</evidence>
<dbReference type="AlphaFoldDB" id="A0A1D9MDU5"/>
<evidence type="ECO:0008006" key="3">
    <source>
        <dbReference type="Google" id="ProtNLM"/>
    </source>
</evidence>
<evidence type="ECO:0000313" key="1">
    <source>
        <dbReference type="EMBL" id="AOZ69950.1"/>
    </source>
</evidence>
<keyword evidence="2" id="KW-1185">Reference proteome</keyword>
<dbReference type="InterPro" id="IPR036086">
    <property type="entry name" value="ParB/Sulfiredoxin_sf"/>
</dbReference>
<accession>A0A1D9MDU5</accession>
<reference evidence="1 2" key="1">
    <citation type="submission" date="2016-10" db="EMBL/GenBank/DDBJ databases">
        <title>Rhodobacter sp. LPB0142, isolated from sea water.</title>
        <authorList>
            <person name="Kim E."/>
            <person name="Yi H."/>
        </authorList>
    </citation>
    <scope>NUCLEOTIDE SEQUENCE [LARGE SCALE GENOMIC DNA]</scope>
    <source>
        <strain evidence="1 2">LPB0142</strain>
    </source>
</reference>
<dbReference type="KEGG" id="rhp:LPB142_11960"/>
<dbReference type="RefSeq" id="WP_071166510.1">
    <property type="nucleotide sequence ID" value="NZ_CP017781.1"/>
</dbReference>
<dbReference type="STRING" id="1850250.LPB142_11960"/>
<gene>
    <name evidence="1" type="ORF">LPB142_11960</name>
</gene>
<dbReference type="Proteomes" id="UP000176562">
    <property type="component" value="Chromosome"/>
</dbReference>
<protein>
    <recommendedName>
        <fullName evidence="3">ParB/Sulfiredoxin domain-containing protein</fullName>
    </recommendedName>
</protein>
<dbReference type="EMBL" id="CP017781">
    <property type="protein sequence ID" value="AOZ69950.1"/>
    <property type="molecule type" value="Genomic_DNA"/>
</dbReference>